<feature type="domain" description="Brl1/Brr6" evidence="3">
    <location>
        <begin position="226"/>
        <end position="359"/>
    </location>
</feature>
<protein>
    <recommendedName>
        <fullName evidence="3">Brl1/Brr6 domain-containing protein</fullName>
    </recommendedName>
</protein>
<dbReference type="InterPro" id="IPR040202">
    <property type="entry name" value="Brl1/Brr6"/>
</dbReference>
<reference evidence="4 5" key="1">
    <citation type="submission" date="2021-06" db="EMBL/GenBank/DDBJ databases">
        <title>Candida outbreak in Lebanon.</title>
        <authorList>
            <person name="Finianos M."/>
        </authorList>
    </citation>
    <scope>NUCLEOTIDE SEQUENCE [LARGE SCALE GENOMIC DNA]</scope>
    <source>
        <strain evidence="4">CA3LBN</strain>
    </source>
</reference>
<evidence type="ECO:0000259" key="3">
    <source>
        <dbReference type="SMART" id="SM01042"/>
    </source>
</evidence>
<evidence type="ECO:0000256" key="2">
    <source>
        <dbReference type="SAM" id="Phobius"/>
    </source>
</evidence>
<evidence type="ECO:0000313" key="5">
    <source>
        <dbReference type="Proteomes" id="UP000825434"/>
    </source>
</evidence>
<evidence type="ECO:0000256" key="1">
    <source>
        <dbReference type="SAM" id="MobiDB-lite"/>
    </source>
</evidence>
<feature type="transmembrane region" description="Helical" evidence="2">
    <location>
        <begin position="337"/>
        <end position="358"/>
    </location>
</feature>
<dbReference type="SMART" id="SM01042">
    <property type="entry name" value="Brr6_like_C_C"/>
    <property type="match status" value="1"/>
</dbReference>
<keyword evidence="2" id="KW-0812">Transmembrane</keyword>
<dbReference type="PANTHER" id="PTHR28136:SF1">
    <property type="entry name" value="NUCLEUS EXPORT PROTEIN BRL1"/>
    <property type="match status" value="1"/>
</dbReference>
<name>A0ABX8HZ61_9ASCO</name>
<dbReference type="EMBL" id="CP076661">
    <property type="protein sequence ID" value="QWU86031.1"/>
    <property type="molecule type" value="Genomic_DNA"/>
</dbReference>
<keyword evidence="2" id="KW-0472">Membrane</keyword>
<dbReference type="Proteomes" id="UP000825434">
    <property type="component" value="Chromosome 1"/>
</dbReference>
<keyword evidence="5" id="KW-1185">Reference proteome</keyword>
<feature type="compositionally biased region" description="Basic and acidic residues" evidence="1">
    <location>
        <begin position="58"/>
        <end position="70"/>
    </location>
</feature>
<dbReference type="Pfam" id="PF10104">
    <property type="entry name" value="Brr6_like_C_C"/>
    <property type="match status" value="1"/>
</dbReference>
<proteinExistence type="predicted"/>
<evidence type="ECO:0000313" key="4">
    <source>
        <dbReference type="EMBL" id="QWU86031.1"/>
    </source>
</evidence>
<sequence length="365" mass="41326">MDLDKVLVSLSLREEQGIVYQEDVDMDDAMDVDSMDIDSIHEVDDNEPTTPEPIKSSTAEESKHESHSPLEDSFSEEGEVSERSLVRLLSPTNLGARYAINQHNKNIQKSTQIEQHSRSPTPQNSFYQTPRHQSSFTSGTDVFQRLHQQEPGPQRQFVPFPVQIHHHHYYYNGSSESISPEPRIRPQSHKVLEEAQDENIEEGKDTRLPLPWDKSSTPAEERAYMLSSYLQLAVNSVVSAYALHLVWSVVAAIKKDVTHKLSRHANNLLVEIASCERSYRENHCSPDEIVPALEQMCAYWEQCMRQDPTRGGNVSSLGAQTIGMVFTSLVEPLSFKALAVFAGAVLLVYVYNFGFGYVRARTYWG</sequence>
<dbReference type="PANTHER" id="PTHR28136">
    <property type="entry name" value="NUCLEUS EXPORT PROTEIN BRR6"/>
    <property type="match status" value="1"/>
</dbReference>
<keyword evidence="2" id="KW-1133">Transmembrane helix</keyword>
<feature type="region of interest" description="Disordered" evidence="1">
    <location>
        <begin position="110"/>
        <end position="138"/>
    </location>
</feature>
<organism evidence="4 5">
    <name type="scientific">Candidozyma haemuli</name>
    <dbReference type="NCBI Taxonomy" id="45357"/>
    <lineage>
        <taxon>Eukaryota</taxon>
        <taxon>Fungi</taxon>
        <taxon>Dikarya</taxon>
        <taxon>Ascomycota</taxon>
        <taxon>Saccharomycotina</taxon>
        <taxon>Pichiomycetes</taxon>
        <taxon>Metschnikowiaceae</taxon>
        <taxon>Candidozyma</taxon>
    </lineage>
</organism>
<gene>
    <name evidence="4" type="ORF">CA3LBN_000249</name>
</gene>
<accession>A0ABX8HZ61</accession>
<feature type="region of interest" description="Disordered" evidence="1">
    <location>
        <begin position="41"/>
        <end position="82"/>
    </location>
</feature>
<dbReference type="InterPro" id="IPR018767">
    <property type="entry name" value="Brl1/Brr6_dom"/>
</dbReference>